<proteinExistence type="predicted"/>
<feature type="signal peptide" evidence="1">
    <location>
        <begin position="1"/>
        <end position="27"/>
    </location>
</feature>
<dbReference type="AlphaFoldDB" id="A0A1Q9B2Y0"/>
<name>A0A1Q9B2Y0_9HYPH</name>
<evidence type="ECO:0000313" key="3">
    <source>
        <dbReference type="Proteomes" id="UP000186364"/>
    </source>
</evidence>
<dbReference type="InterPro" id="IPR024409">
    <property type="entry name" value="DUF3833"/>
</dbReference>
<protein>
    <recommendedName>
        <fullName evidence="4">DUF3833 domain-containing protein</fullName>
    </recommendedName>
</protein>
<evidence type="ECO:0000313" key="2">
    <source>
        <dbReference type="EMBL" id="OLP62370.1"/>
    </source>
</evidence>
<reference evidence="2 3" key="1">
    <citation type="submission" date="2016-09" db="EMBL/GenBank/DDBJ databases">
        <title>Rhizobium sp. nov., a novel species isolated from the rice rhizosphere.</title>
        <authorList>
            <person name="Zhao J."/>
            <person name="Zhang X."/>
        </authorList>
    </citation>
    <scope>NUCLEOTIDE SEQUENCE [LARGE SCALE GENOMIC DNA]</scope>
    <source>
        <strain evidence="2 3">1.7048</strain>
    </source>
</reference>
<gene>
    <name evidence="2" type="ORF">BJF93_23745</name>
</gene>
<dbReference type="OrthoDB" id="5296954at2"/>
<dbReference type="Pfam" id="PF12915">
    <property type="entry name" value="DUF3833"/>
    <property type="match status" value="1"/>
</dbReference>
<keyword evidence="1" id="KW-0732">Signal</keyword>
<dbReference type="EMBL" id="MKIP01000026">
    <property type="protein sequence ID" value="OLP62370.1"/>
    <property type="molecule type" value="Genomic_DNA"/>
</dbReference>
<evidence type="ECO:0008006" key="4">
    <source>
        <dbReference type="Google" id="ProtNLM"/>
    </source>
</evidence>
<sequence>MSQFRTLAGRFALAAGLLAALAVPAQAYDRTMMERFFAGRTTATGTFSAINGLKRKLTITVDGRVHAQGLKLTERIAYDDGARETKTWHFRRTGPDTYRGTREDVIGYATVRVTGNVARFSYDVDLDPGPKQSIYRFYDRLEMAPDGRSLSNSATVFKALFPVASVHIDFRK</sequence>
<feature type="chain" id="PRO_5010286988" description="DUF3833 domain-containing protein" evidence="1">
    <location>
        <begin position="28"/>
        <end position="172"/>
    </location>
</feature>
<dbReference type="Proteomes" id="UP000186364">
    <property type="component" value="Unassembled WGS sequence"/>
</dbReference>
<evidence type="ECO:0000256" key="1">
    <source>
        <dbReference type="SAM" id="SignalP"/>
    </source>
</evidence>
<dbReference type="RefSeq" id="WP_075625670.1">
    <property type="nucleotide sequence ID" value="NZ_FOAM01000016.1"/>
</dbReference>
<comment type="caution">
    <text evidence="2">The sequence shown here is derived from an EMBL/GenBank/DDBJ whole genome shotgun (WGS) entry which is preliminary data.</text>
</comment>
<accession>A0A1Q9B2Y0</accession>
<organism evidence="2 3">
    <name type="scientific">Xaviernesmea oryzae</name>
    <dbReference type="NCBI Taxonomy" id="464029"/>
    <lineage>
        <taxon>Bacteria</taxon>
        <taxon>Pseudomonadati</taxon>
        <taxon>Pseudomonadota</taxon>
        <taxon>Alphaproteobacteria</taxon>
        <taxon>Hyphomicrobiales</taxon>
        <taxon>Rhizobiaceae</taxon>
        <taxon>Rhizobium/Agrobacterium group</taxon>
        <taxon>Xaviernesmea</taxon>
    </lineage>
</organism>
<keyword evidence="3" id="KW-1185">Reference proteome</keyword>